<dbReference type="OrthoDB" id="337796at2759"/>
<dbReference type="Proteomes" id="UP001067231">
    <property type="component" value="Unassembled WGS sequence"/>
</dbReference>
<proteinExistence type="predicted"/>
<dbReference type="EMBL" id="JAPCXC010000044">
    <property type="protein sequence ID" value="KAJ1608384.1"/>
    <property type="molecule type" value="Genomic_DNA"/>
</dbReference>
<name>A0A9D5HYL9_9CRYT</name>
<organism evidence="1">
    <name type="scientific">Cryptosporidium canis</name>
    <dbReference type="NCBI Taxonomy" id="195482"/>
    <lineage>
        <taxon>Eukaryota</taxon>
        <taxon>Sar</taxon>
        <taxon>Alveolata</taxon>
        <taxon>Apicomplexa</taxon>
        <taxon>Conoidasida</taxon>
        <taxon>Coccidia</taxon>
        <taxon>Eucoccidiorida</taxon>
        <taxon>Eimeriorina</taxon>
        <taxon>Cryptosporidiidae</taxon>
        <taxon>Cryptosporidium</taxon>
    </lineage>
</organism>
<reference evidence="1" key="1">
    <citation type="submission" date="2022-10" db="EMBL/GenBank/DDBJ databases">
        <title>Adaptive evolution leads to modifications in subtelomeric GC content in a zoonotic Cryptosporidium species.</title>
        <authorList>
            <person name="Li J."/>
            <person name="Feng Y."/>
            <person name="Xiao L."/>
        </authorList>
    </citation>
    <scope>NUCLEOTIDE SEQUENCE</scope>
    <source>
        <strain evidence="1">33844</strain>
    </source>
</reference>
<sequence length="366" mass="41491">MSNESIVPEIVFIDGLDSSNRFLMESGVSSNQNEYNSKENILNSNCQLKYSFDGLPFNMAVKEPLNDDSYCKDHRSLHIVEQNFGENSQSNTYDESGNYNGHSNFKLEWDSENSALYVVIPSVDSLDHWMMLFLQPLGITCDSLNIDNCCLKRNCDFRIRLDDERLLLYPDLLKDISDFISKQYVNWQYYKERVILRGSDVILSENENLNDIIVDNQVDSICCNYSRLPDINVSVNIQRGNDTKCLGNDNSCKYYGGKNYSQNNSELDKSADDSVAKCSGKVYERCILVPELCPKGEDSLVQSNALSCLTTNISDSNVLTTDSGILQVLTSENSNHDENYFTLNSNNSAGANEKEYFPIETWSINE</sequence>
<comment type="caution">
    <text evidence="1">The sequence shown here is derived from an EMBL/GenBank/DDBJ whole genome shotgun (WGS) entry which is preliminary data.</text>
</comment>
<gene>
    <name evidence="1" type="ORF">OJ253_1973</name>
</gene>
<evidence type="ECO:0000313" key="1">
    <source>
        <dbReference type="EMBL" id="KAJ1608384.1"/>
    </source>
</evidence>
<protein>
    <submittedName>
        <fullName evidence="1">Uncharacterized protein</fullName>
    </submittedName>
</protein>
<accession>A0A9D5HYL9</accession>
<dbReference type="AlphaFoldDB" id="A0A9D5HYL9"/>